<keyword evidence="1" id="KW-0325">Glycoprotein</keyword>
<dbReference type="Pfam" id="PF00135">
    <property type="entry name" value="COesterase"/>
    <property type="match status" value="1"/>
</dbReference>
<evidence type="ECO:0000313" key="3">
    <source>
        <dbReference type="EMBL" id="CAD0201646.1"/>
    </source>
</evidence>
<organism evidence="3 4">
    <name type="scientific">Chrysodeixis includens</name>
    <name type="common">Soybean looper</name>
    <name type="synonym">Pseudoplusia includens</name>
    <dbReference type="NCBI Taxonomy" id="689277"/>
    <lineage>
        <taxon>Eukaryota</taxon>
        <taxon>Metazoa</taxon>
        <taxon>Ecdysozoa</taxon>
        <taxon>Arthropoda</taxon>
        <taxon>Hexapoda</taxon>
        <taxon>Insecta</taxon>
        <taxon>Pterygota</taxon>
        <taxon>Neoptera</taxon>
        <taxon>Endopterygota</taxon>
        <taxon>Lepidoptera</taxon>
        <taxon>Glossata</taxon>
        <taxon>Ditrysia</taxon>
        <taxon>Noctuoidea</taxon>
        <taxon>Noctuidae</taxon>
        <taxon>Plusiinae</taxon>
        <taxon>Chrysodeixis</taxon>
    </lineage>
</organism>
<reference evidence="3" key="1">
    <citation type="submission" date="2021-12" db="EMBL/GenBank/DDBJ databases">
        <authorList>
            <person name="King R."/>
        </authorList>
    </citation>
    <scope>NUCLEOTIDE SEQUENCE</scope>
</reference>
<dbReference type="Gene3D" id="3.40.50.1820">
    <property type="entry name" value="alpha/beta hydrolase"/>
    <property type="match status" value="1"/>
</dbReference>
<dbReference type="InterPro" id="IPR002018">
    <property type="entry name" value="CarbesteraseB"/>
</dbReference>
<dbReference type="EMBL" id="LR824018">
    <property type="protein sequence ID" value="CAD0201646.1"/>
    <property type="molecule type" value="Genomic_DNA"/>
</dbReference>
<proteinExistence type="predicted"/>
<evidence type="ECO:0000259" key="2">
    <source>
        <dbReference type="Pfam" id="PF00135"/>
    </source>
</evidence>
<protein>
    <recommendedName>
        <fullName evidence="2">Carboxylesterase type B domain-containing protein</fullName>
    </recommendedName>
</protein>
<sequence length="142" mass="16256">MVQVKVSEGLLVGEIVENEYGGKYYSFKGIPYAQPPTGDLRFKAPQPPKPWQGVRSAKEFGPICYQFSYTNHNLHNMSEDCLYLNVNPTPDDSLGLKWNLFSIEEQDYLEIGNELKAGKSPDKEEMDCWNDVFREILPKFSV</sequence>
<dbReference type="OrthoDB" id="19653at2759"/>
<dbReference type="Proteomes" id="UP001154114">
    <property type="component" value="Chromosome 15"/>
</dbReference>
<dbReference type="InterPro" id="IPR029058">
    <property type="entry name" value="AB_hydrolase_fold"/>
</dbReference>
<evidence type="ECO:0000256" key="1">
    <source>
        <dbReference type="ARBA" id="ARBA00023180"/>
    </source>
</evidence>
<gene>
    <name evidence="3" type="ORF">CINC_LOCUS3318</name>
</gene>
<dbReference type="AlphaFoldDB" id="A0A9N8KTN6"/>
<accession>A0A9N8KTN6</accession>
<dbReference type="InterPro" id="IPR050309">
    <property type="entry name" value="Type-B_Carboxylest/Lipase"/>
</dbReference>
<keyword evidence="4" id="KW-1185">Reference proteome</keyword>
<dbReference type="PANTHER" id="PTHR11559">
    <property type="entry name" value="CARBOXYLESTERASE"/>
    <property type="match status" value="1"/>
</dbReference>
<feature type="domain" description="Carboxylesterase type B" evidence="2">
    <location>
        <begin position="3"/>
        <end position="87"/>
    </location>
</feature>
<evidence type="ECO:0000313" key="4">
    <source>
        <dbReference type="Proteomes" id="UP001154114"/>
    </source>
</evidence>
<name>A0A9N8KTN6_CHRIL</name>
<dbReference type="SUPFAM" id="SSF53474">
    <property type="entry name" value="alpha/beta-Hydrolases"/>
    <property type="match status" value="1"/>
</dbReference>